<evidence type="ECO:0000256" key="2">
    <source>
        <dbReference type="SAM" id="Phobius"/>
    </source>
</evidence>
<keyword evidence="2" id="KW-1133">Transmembrane helix</keyword>
<reference evidence="3" key="1">
    <citation type="journal article" date="2020" name="mSystems">
        <title>Genome- and Community-Level Interaction Insights into Carbon Utilization and Element Cycling Functions of Hydrothermarchaeota in Hydrothermal Sediment.</title>
        <authorList>
            <person name="Zhou Z."/>
            <person name="Liu Y."/>
            <person name="Xu W."/>
            <person name="Pan J."/>
            <person name="Luo Z.H."/>
            <person name="Li M."/>
        </authorList>
    </citation>
    <scope>NUCLEOTIDE SEQUENCE [LARGE SCALE GENOMIC DNA]</scope>
    <source>
        <strain evidence="3">HyVt-517</strain>
    </source>
</reference>
<evidence type="ECO:0000313" key="3">
    <source>
        <dbReference type="EMBL" id="HHH14319.1"/>
    </source>
</evidence>
<proteinExistence type="predicted"/>
<keyword evidence="2" id="KW-0472">Membrane</keyword>
<feature type="compositionally biased region" description="Polar residues" evidence="1">
    <location>
        <begin position="41"/>
        <end position="51"/>
    </location>
</feature>
<gene>
    <name evidence="3" type="ORF">ENJ78_01265</name>
</gene>
<sequence length="134" mass="15180">MPFESNNTIKAIAVVFLFIFIFGIYIFSTRVSTKPAKPLENTAQEQKSSAYFSPPESPYKEVELTGKVEKSVSQKPKATHVLYNKDGSIIAYLYTDDDKLKQQEGNRVTIVGRIPYSTEVSPDTIVFVKYILFK</sequence>
<dbReference type="Proteomes" id="UP000886106">
    <property type="component" value="Unassembled WGS sequence"/>
</dbReference>
<name>A0A7V5J0C4_UNCKA</name>
<protein>
    <submittedName>
        <fullName evidence="3">Uncharacterized protein</fullName>
    </submittedName>
</protein>
<evidence type="ECO:0000256" key="1">
    <source>
        <dbReference type="SAM" id="MobiDB-lite"/>
    </source>
</evidence>
<dbReference type="AlphaFoldDB" id="A0A7V5J0C4"/>
<feature type="transmembrane region" description="Helical" evidence="2">
    <location>
        <begin position="12"/>
        <end position="28"/>
    </location>
</feature>
<accession>A0A7V5J0C4</accession>
<dbReference type="EMBL" id="DRNS01000091">
    <property type="protein sequence ID" value="HHH14319.1"/>
    <property type="molecule type" value="Genomic_DNA"/>
</dbReference>
<keyword evidence="2" id="KW-0812">Transmembrane</keyword>
<comment type="caution">
    <text evidence="3">The sequence shown here is derived from an EMBL/GenBank/DDBJ whole genome shotgun (WGS) entry which is preliminary data.</text>
</comment>
<organism evidence="3">
    <name type="scientific">candidate division WWE3 bacterium</name>
    <dbReference type="NCBI Taxonomy" id="2053526"/>
    <lineage>
        <taxon>Bacteria</taxon>
        <taxon>Katanobacteria</taxon>
    </lineage>
</organism>
<feature type="region of interest" description="Disordered" evidence="1">
    <location>
        <begin position="39"/>
        <end position="58"/>
    </location>
</feature>